<evidence type="ECO:0000259" key="1">
    <source>
        <dbReference type="Pfam" id="PF18480"/>
    </source>
</evidence>
<name>F0LKY2_THEBM</name>
<dbReference type="EMBL" id="CP002372">
    <property type="protein sequence ID" value="ADT84889.1"/>
    <property type="molecule type" value="Genomic_DNA"/>
</dbReference>
<proteinExistence type="predicted"/>
<protein>
    <recommendedName>
        <fullName evidence="1">DUF5615 domain-containing protein</fullName>
    </recommendedName>
</protein>
<gene>
    <name evidence="2" type="ordered locus">TERMP_01914</name>
</gene>
<dbReference type="InterPro" id="IPR041049">
    <property type="entry name" value="DUF5615"/>
</dbReference>
<dbReference type="KEGG" id="tba:TERMP_01914"/>
<evidence type="ECO:0000313" key="3">
    <source>
        <dbReference type="Proteomes" id="UP000007478"/>
    </source>
</evidence>
<organism evidence="2 3">
    <name type="scientific">Thermococcus barophilus (strain DSM 11836 / MP)</name>
    <dbReference type="NCBI Taxonomy" id="391623"/>
    <lineage>
        <taxon>Archaea</taxon>
        <taxon>Methanobacteriati</taxon>
        <taxon>Methanobacteriota</taxon>
        <taxon>Thermococci</taxon>
        <taxon>Thermococcales</taxon>
        <taxon>Thermococcaceae</taxon>
        <taxon>Thermococcus</taxon>
    </lineage>
</organism>
<dbReference type="RefSeq" id="WP_013468185.1">
    <property type="nucleotide sequence ID" value="NC_014804.1"/>
</dbReference>
<dbReference type="eggNOG" id="arCOG07904">
    <property type="taxonomic scope" value="Archaea"/>
</dbReference>
<dbReference type="HOGENOM" id="CLU_3021157_0_0_2"/>
<dbReference type="OrthoDB" id="101245at2157"/>
<evidence type="ECO:0000313" key="2">
    <source>
        <dbReference type="EMBL" id="ADT84889.1"/>
    </source>
</evidence>
<dbReference type="PATRIC" id="fig|391623.17.peg.1913"/>
<feature type="domain" description="DUF5615" evidence="1">
    <location>
        <begin position="1"/>
        <end position="53"/>
    </location>
</feature>
<dbReference type="AlphaFoldDB" id="F0LKY2"/>
<dbReference type="Proteomes" id="UP000007478">
    <property type="component" value="Chromosome"/>
</dbReference>
<sequence>MKFLADENIPLKVVKKLREEGFDIISITELNPGISDEKVAEISQNEDRVLVTFFF</sequence>
<dbReference type="GeneID" id="43500296"/>
<accession>F0LKY2</accession>
<keyword evidence="3" id="KW-1185">Reference proteome</keyword>
<dbReference type="Pfam" id="PF18480">
    <property type="entry name" value="DUF5615"/>
    <property type="match status" value="1"/>
</dbReference>
<reference evidence="2 3" key="1">
    <citation type="journal article" date="2011" name="J. Bacteriol.">
        <title>Complete genome sequence of the hyperthermophilic, piezophilic, heterotrophic, and carboxydotrophic archaeon Thermococcus barophilus MP.</title>
        <authorList>
            <person name="Vannier P."/>
            <person name="Marteinsson V.T."/>
            <person name="Fridjonsson O.H."/>
            <person name="Oger P."/>
            <person name="Jebbar M."/>
        </authorList>
    </citation>
    <scope>NUCLEOTIDE SEQUENCE [LARGE SCALE GENOMIC DNA]</scope>
    <source>
        <strain evidence="3">DSM 11836 / MP</strain>
    </source>
</reference>